<organism evidence="13 14">
    <name type="scientific">Alkalilimnicola ehrlichii</name>
    <dbReference type="NCBI Taxonomy" id="351052"/>
    <lineage>
        <taxon>Bacteria</taxon>
        <taxon>Pseudomonadati</taxon>
        <taxon>Pseudomonadota</taxon>
        <taxon>Gammaproteobacteria</taxon>
        <taxon>Chromatiales</taxon>
        <taxon>Ectothiorhodospiraceae</taxon>
        <taxon>Alkalilimnicola</taxon>
    </lineage>
</organism>
<keyword evidence="8 10" id="KW-0414">Isoprene biosynthesis</keyword>
<dbReference type="Gene3D" id="3.30.230.10">
    <property type="match status" value="1"/>
</dbReference>
<dbReference type="Pfam" id="PF00288">
    <property type="entry name" value="GHMP_kinases_N"/>
    <property type="match status" value="1"/>
</dbReference>
<dbReference type="InterPro" id="IPR006204">
    <property type="entry name" value="GHMP_kinase_N_dom"/>
</dbReference>
<evidence type="ECO:0000256" key="5">
    <source>
        <dbReference type="ARBA" id="ARBA00022741"/>
    </source>
</evidence>
<evidence type="ECO:0000313" key="13">
    <source>
        <dbReference type="EMBL" id="RFA39431.1"/>
    </source>
</evidence>
<dbReference type="InterPro" id="IPR013750">
    <property type="entry name" value="GHMP_kinase_C_dom"/>
</dbReference>
<gene>
    <name evidence="10" type="primary">ispE</name>
    <name evidence="13" type="ORF">CAL65_01125</name>
</gene>
<evidence type="ECO:0000256" key="4">
    <source>
        <dbReference type="ARBA" id="ARBA00022679"/>
    </source>
</evidence>
<protein>
    <recommendedName>
        <fullName evidence="3 10">4-diphosphocytidyl-2-C-methyl-D-erythritol kinase</fullName>
        <shortName evidence="10">CMK</shortName>
        <ecNumber evidence="2 10">2.7.1.148</ecNumber>
    </recommendedName>
    <alternativeName>
        <fullName evidence="9 10">4-(cytidine-5'-diphospho)-2-C-methyl-D-erythritol kinase</fullName>
    </alternativeName>
</protein>
<dbReference type="InterPro" id="IPR004424">
    <property type="entry name" value="IspE"/>
</dbReference>
<dbReference type="GO" id="GO:0050515">
    <property type="term" value="F:4-(cytidine 5'-diphospho)-2-C-methyl-D-erythritol kinase activity"/>
    <property type="evidence" value="ECO:0007669"/>
    <property type="project" value="UniProtKB-UniRule"/>
</dbReference>
<dbReference type="InterPro" id="IPR014721">
    <property type="entry name" value="Ribsml_uS5_D2-typ_fold_subgr"/>
</dbReference>
<name>A0A3E0X1E5_9GAMM</name>
<comment type="pathway">
    <text evidence="10">Isoprenoid biosynthesis; isopentenyl diphosphate biosynthesis via DXP pathway; isopentenyl diphosphate from 1-deoxy-D-xylulose 5-phosphate: step 3/6.</text>
</comment>
<feature type="active site" evidence="10">
    <location>
        <position position="136"/>
    </location>
</feature>
<proteinExistence type="inferred from homology"/>
<feature type="binding site" evidence="10">
    <location>
        <begin position="94"/>
        <end position="104"/>
    </location>
    <ligand>
        <name>ATP</name>
        <dbReference type="ChEBI" id="CHEBI:30616"/>
    </ligand>
</feature>
<evidence type="ECO:0000256" key="6">
    <source>
        <dbReference type="ARBA" id="ARBA00022777"/>
    </source>
</evidence>
<comment type="caution">
    <text evidence="13">The sequence shown here is derived from an EMBL/GenBank/DDBJ whole genome shotgun (WGS) entry which is preliminary data.</text>
</comment>
<evidence type="ECO:0000259" key="12">
    <source>
        <dbReference type="Pfam" id="PF08544"/>
    </source>
</evidence>
<evidence type="ECO:0000259" key="11">
    <source>
        <dbReference type="Pfam" id="PF00288"/>
    </source>
</evidence>
<evidence type="ECO:0000256" key="3">
    <source>
        <dbReference type="ARBA" id="ARBA00017473"/>
    </source>
</evidence>
<dbReference type="Proteomes" id="UP000256763">
    <property type="component" value="Unassembled WGS sequence"/>
</dbReference>
<evidence type="ECO:0000256" key="9">
    <source>
        <dbReference type="ARBA" id="ARBA00032554"/>
    </source>
</evidence>
<dbReference type="PANTHER" id="PTHR43527:SF2">
    <property type="entry name" value="4-DIPHOSPHOCYTIDYL-2-C-METHYL-D-ERYTHRITOL KINASE, CHLOROPLASTIC"/>
    <property type="match status" value="1"/>
</dbReference>
<dbReference type="PIRSF" id="PIRSF010376">
    <property type="entry name" value="IspE"/>
    <property type="match status" value="1"/>
</dbReference>
<dbReference type="Gene3D" id="3.30.70.890">
    <property type="entry name" value="GHMP kinase, C-terminal domain"/>
    <property type="match status" value="1"/>
</dbReference>
<dbReference type="Pfam" id="PF08544">
    <property type="entry name" value="GHMP_kinases_C"/>
    <property type="match status" value="1"/>
</dbReference>
<dbReference type="InterPro" id="IPR036554">
    <property type="entry name" value="GHMP_kinase_C_sf"/>
</dbReference>
<comment type="function">
    <text evidence="10">Catalyzes the phosphorylation of the position 2 hydroxy group of 4-diphosphocytidyl-2C-methyl-D-erythritol.</text>
</comment>
<dbReference type="GO" id="GO:0016114">
    <property type="term" value="P:terpenoid biosynthetic process"/>
    <property type="evidence" value="ECO:0007669"/>
    <property type="project" value="UniProtKB-UniRule"/>
</dbReference>
<accession>A0A3E0X1E5</accession>
<reference evidence="14" key="1">
    <citation type="submission" date="2017-05" db="EMBL/GenBank/DDBJ databases">
        <authorList>
            <person name="Sharma S."/>
            <person name="Sidhu C."/>
            <person name="Pinnaka A.K."/>
        </authorList>
    </citation>
    <scope>NUCLEOTIDE SEQUENCE [LARGE SCALE GENOMIC DNA]</scope>
    <source>
        <strain evidence="14">AK93</strain>
    </source>
</reference>
<feature type="domain" description="GHMP kinase C-terminal" evidence="12">
    <location>
        <begin position="202"/>
        <end position="260"/>
    </location>
</feature>
<dbReference type="GO" id="GO:0005524">
    <property type="term" value="F:ATP binding"/>
    <property type="evidence" value="ECO:0007669"/>
    <property type="project" value="UniProtKB-UniRule"/>
</dbReference>
<comment type="similarity">
    <text evidence="1 10">Belongs to the GHMP kinase family. IspE subfamily.</text>
</comment>
<dbReference type="AlphaFoldDB" id="A0A3E0X1E5"/>
<sequence>MSVAIEWPAPAKLNLFLHVLGRRDDGYHELQTVFQLLDYGDSLRFDVRRDGRIQRKPARPIAPEQDLCVRAASLLQEASGTTLGADIALHKRLPMGGGVGGGSSNAATVLVALNTLWQTGLTEDELAELGLRLGADVPVFVRGRSAWAEGVGERLAPVSLDSSWFLVLHPGCKISTRQIFCTPELTRNSPSITMSAFRAGQARNDCEPVVRSLYPEVARALDWLAGFGQARLTGTGACLFAEFDDEAQAREVLASVPKPWQGFVARGVDESPLRSRVKAATAAA</sequence>
<dbReference type="NCBIfam" id="TIGR00154">
    <property type="entry name" value="ispE"/>
    <property type="match status" value="1"/>
</dbReference>
<keyword evidence="6 10" id="KW-0418">Kinase</keyword>
<dbReference type="EC" id="2.7.1.148" evidence="2 10"/>
<evidence type="ECO:0000256" key="1">
    <source>
        <dbReference type="ARBA" id="ARBA00009684"/>
    </source>
</evidence>
<keyword evidence="5 10" id="KW-0547">Nucleotide-binding</keyword>
<dbReference type="InterPro" id="IPR020568">
    <property type="entry name" value="Ribosomal_Su5_D2-typ_SF"/>
</dbReference>
<dbReference type="EMBL" id="NFZW01000001">
    <property type="protein sequence ID" value="RFA39431.1"/>
    <property type="molecule type" value="Genomic_DNA"/>
</dbReference>
<feature type="active site" evidence="10">
    <location>
        <position position="12"/>
    </location>
</feature>
<evidence type="ECO:0000256" key="2">
    <source>
        <dbReference type="ARBA" id="ARBA00012052"/>
    </source>
</evidence>
<evidence type="ECO:0000256" key="7">
    <source>
        <dbReference type="ARBA" id="ARBA00022840"/>
    </source>
</evidence>
<keyword evidence="4 10" id="KW-0808">Transferase</keyword>
<feature type="domain" description="GHMP kinase N-terminal" evidence="11">
    <location>
        <begin position="67"/>
        <end position="143"/>
    </location>
</feature>
<comment type="catalytic activity">
    <reaction evidence="10">
        <text>4-CDP-2-C-methyl-D-erythritol + ATP = 4-CDP-2-C-methyl-D-erythritol 2-phosphate + ADP + H(+)</text>
        <dbReference type="Rhea" id="RHEA:18437"/>
        <dbReference type="ChEBI" id="CHEBI:15378"/>
        <dbReference type="ChEBI" id="CHEBI:30616"/>
        <dbReference type="ChEBI" id="CHEBI:57823"/>
        <dbReference type="ChEBI" id="CHEBI:57919"/>
        <dbReference type="ChEBI" id="CHEBI:456216"/>
        <dbReference type="EC" id="2.7.1.148"/>
    </reaction>
</comment>
<dbReference type="SUPFAM" id="SSF55060">
    <property type="entry name" value="GHMP Kinase, C-terminal domain"/>
    <property type="match status" value="1"/>
</dbReference>
<dbReference type="RefSeq" id="WP_116300615.1">
    <property type="nucleotide sequence ID" value="NZ_NFZV01000001.1"/>
</dbReference>
<dbReference type="SUPFAM" id="SSF54211">
    <property type="entry name" value="Ribosomal protein S5 domain 2-like"/>
    <property type="match status" value="1"/>
</dbReference>
<dbReference type="HAMAP" id="MF_00061">
    <property type="entry name" value="IspE"/>
    <property type="match status" value="1"/>
</dbReference>
<dbReference type="UniPathway" id="UPA00056">
    <property type="reaction ID" value="UER00094"/>
</dbReference>
<keyword evidence="7 10" id="KW-0067">ATP-binding</keyword>
<keyword evidence="14" id="KW-1185">Reference proteome</keyword>
<evidence type="ECO:0000313" key="14">
    <source>
        <dbReference type="Proteomes" id="UP000256763"/>
    </source>
</evidence>
<evidence type="ECO:0000256" key="8">
    <source>
        <dbReference type="ARBA" id="ARBA00023229"/>
    </source>
</evidence>
<dbReference type="GO" id="GO:0019288">
    <property type="term" value="P:isopentenyl diphosphate biosynthetic process, methylerythritol 4-phosphate pathway"/>
    <property type="evidence" value="ECO:0007669"/>
    <property type="project" value="UniProtKB-UniRule"/>
</dbReference>
<dbReference type="OrthoDB" id="9809438at2"/>
<evidence type="ECO:0000256" key="10">
    <source>
        <dbReference type="HAMAP-Rule" id="MF_00061"/>
    </source>
</evidence>
<dbReference type="PANTHER" id="PTHR43527">
    <property type="entry name" value="4-DIPHOSPHOCYTIDYL-2-C-METHYL-D-ERYTHRITOL KINASE, CHLOROPLASTIC"/>
    <property type="match status" value="1"/>
</dbReference>